<dbReference type="RefSeq" id="WP_073608681.1">
    <property type="nucleotide sequence ID" value="NZ_MRCG01000008.1"/>
</dbReference>
<dbReference type="InterPro" id="IPR021279">
    <property type="entry name" value="DUF2721"/>
</dbReference>
<keyword evidence="3" id="KW-1185">Reference proteome</keyword>
<reference evidence="2 3" key="1">
    <citation type="submission" date="2016-11" db="EMBL/GenBank/DDBJ databases">
        <title>Draft Genome Sequences of Nine Cyanobacterial Strains from Diverse Habitats.</title>
        <authorList>
            <person name="Zhu T."/>
            <person name="Hou S."/>
            <person name="Lu X."/>
            <person name="Hess W.R."/>
        </authorList>
    </citation>
    <scope>NUCLEOTIDE SEQUENCE [LARGE SCALE GENOMIC DNA]</scope>
    <source>
        <strain evidence="2 3">NIES-30</strain>
    </source>
</reference>
<evidence type="ECO:0000256" key="1">
    <source>
        <dbReference type="SAM" id="Phobius"/>
    </source>
</evidence>
<keyword evidence="1" id="KW-0812">Transmembrane</keyword>
<feature type="transmembrane region" description="Helical" evidence="1">
    <location>
        <begin position="88"/>
        <end position="109"/>
    </location>
</feature>
<dbReference type="Proteomes" id="UP000185557">
    <property type="component" value="Unassembled WGS sequence"/>
</dbReference>
<comment type="caution">
    <text evidence="2">The sequence shown here is derived from an EMBL/GenBank/DDBJ whole genome shotgun (WGS) entry which is preliminary data.</text>
</comment>
<dbReference type="EMBL" id="MRCG01000008">
    <property type="protein sequence ID" value="OKH47722.1"/>
    <property type="molecule type" value="Genomic_DNA"/>
</dbReference>
<proteinExistence type="predicted"/>
<evidence type="ECO:0000313" key="2">
    <source>
        <dbReference type="EMBL" id="OKH47722.1"/>
    </source>
</evidence>
<organism evidence="2 3">
    <name type="scientific">Phormidium tenue NIES-30</name>
    <dbReference type="NCBI Taxonomy" id="549789"/>
    <lineage>
        <taxon>Bacteria</taxon>
        <taxon>Bacillati</taxon>
        <taxon>Cyanobacteriota</taxon>
        <taxon>Cyanophyceae</taxon>
        <taxon>Oscillatoriophycideae</taxon>
        <taxon>Oscillatoriales</taxon>
        <taxon>Oscillatoriaceae</taxon>
        <taxon>Phormidium</taxon>
    </lineage>
</organism>
<name>A0A1U7J4U6_9CYAN</name>
<feature type="transmembrane region" description="Helical" evidence="1">
    <location>
        <begin position="6"/>
        <end position="26"/>
    </location>
</feature>
<sequence>MELTTPALLFPAISLLLLAYTNRFLVLAQLIRQLHSSERDYFQSLVQRQIANLRQRIALIRLMQALGVSSFIVCTLSMLGLFLNQQQLAEVLFALSLLLLVASLLTSLYEIAISTRAIEVELADIDAKSRYPKS</sequence>
<feature type="transmembrane region" description="Helical" evidence="1">
    <location>
        <begin position="58"/>
        <end position="82"/>
    </location>
</feature>
<accession>A0A1U7J4U6</accession>
<evidence type="ECO:0000313" key="3">
    <source>
        <dbReference type="Proteomes" id="UP000185557"/>
    </source>
</evidence>
<gene>
    <name evidence="2" type="ORF">NIES30_12090</name>
</gene>
<dbReference type="OrthoDB" id="9813525at2"/>
<keyword evidence="1" id="KW-1133">Transmembrane helix</keyword>
<dbReference type="Pfam" id="PF11026">
    <property type="entry name" value="DUF2721"/>
    <property type="match status" value="1"/>
</dbReference>
<protein>
    <submittedName>
        <fullName evidence="2">II family cellulose-binding protein</fullName>
    </submittedName>
</protein>
<keyword evidence="1" id="KW-0472">Membrane</keyword>
<dbReference type="AlphaFoldDB" id="A0A1U7J4U6"/>